<dbReference type="GO" id="GO:0016747">
    <property type="term" value="F:acyltransferase activity, transferring groups other than amino-acyl groups"/>
    <property type="evidence" value="ECO:0007669"/>
    <property type="project" value="InterPro"/>
</dbReference>
<dbReference type="PANTHER" id="PTHR42791:SF14">
    <property type="entry name" value="N-ACETYLTRANSFERASE DOMAIN-CONTAINING PROTEIN"/>
    <property type="match status" value="1"/>
</dbReference>
<accession>A0A3M2RRK1</accession>
<evidence type="ECO:0000313" key="2">
    <source>
        <dbReference type="EMBL" id="RMJ07822.1"/>
    </source>
</evidence>
<dbReference type="Pfam" id="PF00583">
    <property type="entry name" value="Acetyltransf_1"/>
    <property type="match status" value="1"/>
</dbReference>
<dbReference type="PROSITE" id="PS51186">
    <property type="entry name" value="GNAT"/>
    <property type="match status" value="1"/>
</dbReference>
<gene>
    <name evidence="2" type="ORF">CDV36_012575</name>
</gene>
<comment type="caution">
    <text evidence="2">The sequence shown here is derived from an EMBL/GenBank/DDBJ whole genome shotgun (WGS) entry which is preliminary data.</text>
</comment>
<dbReference type="AlphaFoldDB" id="A0A3M2RRK1"/>
<evidence type="ECO:0000313" key="3">
    <source>
        <dbReference type="Proteomes" id="UP000277212"/>
    </source>
</evidence>
<dbReference type="STRING" id="2010991.A0A3M2RRK1"/>
<dbReference type="SUPFAM" id="SSF55729">
    <property type="entry name" value="Acyl-CoA N-acyltransferases (Nat)"/>
    <property type="match status" value="1"/>
</dbReference>
<proteinExistence type="predicted"/>
<dbReference type="OrthoDB" id="410198at2759"/>
<name>A0A3M2RRK1_9HYPO</name>
<feature type="domain" description="N-acetyltransferase" evidence="1">
    <location>
        <begin position="3"/>
        <end position="209"/>
    </location>
</feature>
<dbReference type="PANTHER" id="PTHR42791">
    <property type="entry name" value="GNAT FAMILY ACETYLTRANSFERASE"/>
    <property type="match status" value="1"/>
</dbReference>
<dbReference type="EMBL" id="NKUJ01000320">
    <property type="protein sequence ID" value="RMJ07822.1"/>
    <property type="molecule type" value="Genomic_DNA"/>
</dbReference>
<dbReference type="Gene3D" id="3.40.630.30">
    <property type="match status" value="1"/>
</dbReference>
<evidence type="ECO:0000259" key="1">
    <source>
        <dbReference type="PROSITE" id="PS51186"/>
    </source>
</evidence>
<sequence>MPLKVLPANEADAPRAVAIEDIAYGPHPLGPVLFPYPSSGSSWGTSRVTDLIDRLHKNPACRWAKVIDTDLEGENMIAFAMWYIWETPPKASEFSSYRGPRCNPEACEAYLGGMDRMRLELMNDKPHAYLKLLHTDPAHQRRGAASMLVQWGLKEADRLGIAAVLESSDEGKGLYEKLGFKEARRFVVDLTPWGGPSDASVPIMLRPVGGRE</sequence>
<dbReference type="InterPro" id="IPR016181">
    <property type="entry name" value="Acyl_CoA_acyltransferase"/>
</dbReference>
<dbReference type="InterPro" id="IPR000182">
    <property type="entry name" value="GNAT_dom"/>
</dbReference>
<dbReference type="CDD" id="cd04301">
    <property type="entry name" value="NAT_SF"/>
    <property type="match status" value="1"/>
</dbReference>
<organism evidence="2 3">
    <name type="scientific">Fusarium kuroshium</name>
    <dbReference type="NCBI Taxonomy" id="2010991"/>
    <lineage>
        <taxon>Eukaryota</taxon>
        <taxon>Fungi</taxon>
        <taxon>Dikarya</taxon>
        <taxon>Ascomycota</taxon>
        <taxon>Pezizomycotina</taxon>
        <taxon>Sordariomycetes</taxon>
        <taxon>Hypocreomycetidae</taxon>
        <taxon>Hypocreales</taxon>
        <taxon>Nectriaceae</taxon>
        <taxon>Fusarium</taxon>
        <taxon>Fusarium solani species complex</taxon>
    </lineage>
</organism>
<dbReference type="InterPro" id="IPR052523">
    <property type="entry name" value="Trichothecene_AcTrans"/>
</dbReference>
<reference evidence="2 3" key="1">
    <citation type="submission" date="2017-06" db="EMBL/GenBank/DDBJ databases">
        <title>Comparative genomic analysis of Ambrosia Fusariam Clade fungi.</title>
        <authorList>
            <person name="Stajich J.E."/>
            <person name="Carrillo J."/>
            <person name="Kijimoto T."/>
            <person name="Eskalen A."/>
            <person name="O'Donnell K."/>
            <person name="Kasson M."/>
        </authorList>
    </citation>
    <scope>NUCLEOTIDE SEQUENCE [LARGE SCALE GENOMIC DNA]</scope>
    <source>
        <strain evidence="2">UCR3666</strain>
    </source>
</reference>
<dbReference type="Proteomes" id="UP000277212">
    <property type="component" value="Unassembled WGS sequence"/>
</dbReference>
<keyword evidence="3" id="KW-1185">Reference proteome</keyword>
<protein>
    <recommendedName>
        <fullName evidence="1">N-acetyltransferase domain-containing protein</fullName>
    </recommendedName>
</protein>